<evidence type="ECO:0000313" key="2">
    <source>
        <dbReference type="Proteomes" id="UP000739411"/>
    </source>
</evidence>
<organism evidence="1 2">
    <name type="scientific">Candidatus Dechloromonas phosphorivorans</name>
    <dbReference type="NCBI Taxonomy" id="2899244"/>
    <lineage>
        <taxon>Bacteria</taxon>
        <taxon>Pseudomonadati</taxon>
        <taxon>Pseudomonadota</taxon>
        <taxon>Betaproteobacteria</taxon>
        <taxon>Rhodocyclales</taxon>
        <taxon>Azonexaceae</taxon>
        <taxon>Dechloromonas</taxon>
    </lineage>
</organism>
<name>A0A935KAB9_9RHOO</name>
<sequence length="218" mass="24903">MKLSEYHLKNQNTFRGEFVSVMDLVNYLAIDGDVTPGDAAESLLSLFGKSEASDRPRYGFADEINNSFVEMERIRGVLHLDDLLFVSAGTKPAKYADDADHFGWIREELLDFFKNKEIDPPIGLPDWKGTSCLDNSGDHQIEYPTPDDFDHEHWPEELGIAFMAWRVSTKADLSETTPKESMKKWIKENYAKFKDAKIERIATVANWDKAPGRPKKNK</sequence>
<proteinExistence type="predicted"/>
<gene>
    <name evidence="1" type="ORF">IPJ38_08450</name>
</gene>
<dbReference type="AlphaFoldDB" id="A0A935KAB9"/>
<comment type="caution">
    <text evidence="1">The sequence shown here is derived from an EMBL/GenBank/DDBJ whole genome shotgun (WGS) entry which is preliminary data.</text>
</comment>
<dbReference type="EMBL" id="JADJMS010000016">
    <property type="protein sequence ID" value="MBK7415121.1"/>
    <property type="molecule type" value="Genomic_DNA"/>
</dbReference>
<reference evidence="1 2" key="1">
    <citation type="submission" date="2020-10" db="EMBL/GenBank/DDBJ databases">
        <title>Connecting structure to function with the recovery of over 1000 high-quality activated sludge metagenome-assembled genomes encoding full-length rRNA genes using long-read sequencing.</title>
        <authorList>
            <person name="Singleton C.M."/>
            <person name="Petriglieri F."/>
            <person name="Kristensen J.M."/>
            <person name="Kirkegaard R.H."/>
            <person name="Michaelsen T.Y."/>
            <person name="Andersen M.H."/>
            <person name="Karst S.M."/>
            <person name="Dueholm M.S."/>
            <person name="Nielsen P.H."/>
            <person name="Albertsen M."/>
        </authorList>
    </citation>
    <scope>NUCLEOTIDE SEQUENCE [LARGE SCALE GENOMIC DNA]</scope>
    <source>
        <strain evidence="1">EsbW_18-Q3-R4-48_BATAC.463</strain>
    </source>
</reference>
<accession>A0A935KAB9</accession>
<evidence type="ECO:0000313" key="1">
    <source>
        <dbReference type="EMBL" id="MBK7415121.1"/>
    </source>
</evidence>
<dbReference type="Proteomes" id="UP000739411">
    <property type="component" value="Unassembled WGS sequence"/>
</dbReference>
<protein>
    <submittedName>
        <fullName evidence="1">Uncharacterized protein</fullName>
    </submittedName>
</protein>